<dbReference type="Pfam" id="PF13715">
    <property type="entry name" value="CarbopepD_reg_2"/>
    <property type="match status" value="1"/>
</dbReference>
<keyword evidence="1" id="KW-0732">Signal</keyword>
<evidence type="ECO:0000313" key="2">
    <source>
        <dbReference type="EMBL" id="MEQ2508258.1"/>
    </source>
</evidence>
<accession>A0ABV1FYM3</accession>
<protein>
    <submittedName>
        <fullName evidence="2">Carboxypeptidase-like regulatory domain-containing protein</fullName>
    </submittedName>
</protein>
<reference evidence="2 3" key="1">
    <citation type="submission" date="2024-04" db="EMBL/GenBank/DDBJ databases">
        <title>Human intestinal bacterial collection.</title>
        <authorList>
            <person name="Pauvert C."/>
            <person name="Hitch T.C.A."/>
            <person name="Clavel T."/>
        </authorList>
    </citation>
    <scope>NUCLEOTIDE SEQUENCE [LARGE SCALE GENOMIC DNA]</scope>
    <source>
        <strain evidence="2 3">CLA-AA-H174</strain>
    </source>
</reference>
<sequence>MNKSTVMKGKEIIFALSILTLPAPTLAGTPKMMVEAQTSTTIRQQMDWLHRIRKINFVYDSLLDGELNIKYHGPDIQHLSVKKALKALFEKTHILYNINANYVILKRKPVQQISTSYTNINHKVQQVQRRHTLSGYVRDESGESLINATIYDLTDGIGTTTNEYGFFSLTLPEGEHQLRFSYVGYADKVEKLNLSKDMHHNMALRVDGKLPEVV</sequence>
<dbReference type="Gene3D" id="2.60.40.1120">
    <property type="entry name" value="Carboxypeptidase-like, regulatory domain"/>
    <property type="match status" value="1"/>
</dbReference>
<dbReference type="InterPro" id="IPR008969">
    <property type="entry name" value="CarboxyPept-like_regulatory"/>
</dbReference>
<proteinExistence type="predicted"/>
<keyword evidence="3" id="KW-1185">Reference proteome</keyword>
<evidence type="ECO:0000256" key="1">
    <source>
        <dbReference type="SAM" id="SignalP"/>
    </source>
</evidence>
<evidence type="ECO:0000313" key="3">
    <source>
        <dbReference type="Proteomes" id="UP001465717"/>
    </source>
</evidence>
<dbReference type="EMBL" id="JBBNGE010000024">
    <property type="protein sequence ID" value="MEQ2508258.1"/>
    <property type="molecule type" value="Genomic_DNA"/>
</dbReference>
<dbReference type="RefSeq" id="WP_349226164.1">
    <property type="nucleotide sequence ID" value="NZ_JBBNFG020000025.1"/>
</dbReference>
<feature type="signal peptide" evidence="1">
    <location>
        <begin position="1"/>
        <end position="27"/>
    </location>
</feature>
<feature type="chain" id="PRO_5045728237" evidence="1">
    <location>
        <begin position="28"/>
        <end position="214"/>
    </location>
</feature>
<gene>
    <name evidence="2" type="ORF">AAAT87_08175</name>
</gene>
<dbReference type="SUPFAM" id="SSF49464">
    <property type="entry name" value="Carboxypeptidase regulatory domain-like"/>
    <property type="match status" value="1"/>
</dbReference>
<dbReference type="Proteomes" id="UP001465717">
    <property type="component" value="Unassembled WGS sequence"/>
</dbReference>
<comment type="caution">
    <text evidence="2">The sequence shown here is derived from an EMBL/GenBank/DDBJ whole genome shotgun (WGS) entry which is preliminary data.</text>
</comment>
<organism evidence="2 3">
    <name type="scientific">Segatella sinensis</name>
    <dbReference type="NCBI Taxonomy" id="3085167"/>
    <lineage>
        <taxon>Bacteria</taxon>
        <taxon>Pseudomonadati</taxon>
        <taxon>Bacteroidota</taxon>
        <taxon>Bacteroidia</taxon>
        <taxon>Bacteroidales</taxon>
        <taxon>Prevotellaceae</taxon>
        <taxon>Segatella</taxon>
    </lineage>
</organism>
<name>A0ABV1FYM3_9BACT</name>